<keyword evidence="1" id="KW-0732">Signal</keyword>
<organism evidence="2 3">
    <name type="scientific">Photobacterium leiognathi subsp. mandapamensis</name>
    <name type="common">Photobacterium mandapamensis</name>
    <dbReference type="NCBI Taxonomy" id="48408"/>
    <lineage>
        <taxon>Bacteria</taxon>
        <taxon>Pseudomonadati</taxon>
        <taxon>Pseudomonadota</taxon>
        <taxon>Gammaproteobacteria</taxon>
        <taxon>Vibrionales</taxon>
        <taxon>Vibrionaceae</taxon>
        <taxon>Photobacterium</taxon>
    </lineage>
</organism>
<dbReference type="InterPro" id="IPR011044">
    <property type="entry name" value="Quino_amine_DH_bsu"/>
</dbReference>
<accession>A0A2T3KQA8</accession>
<evidence type="ECO:0000256" key="1">
    <source>
        <dbReference type="SAM" id="SignalP"/>
    </source>
</evidence>
<evidence type="ECO:0000313" key="3">
    <source>
        <dbReference type="Proteomes" id="UP000240530"/>
    </source>
</evidence>
<dbReference type="PROSITE" id="PS51257">
    <property type="entry name" value="PROKAR_LIPOPROTEIN"/>
    <property type="match status" value="1"/>
</dbReference>
<dbReference type="AlphaFoldDB" id="A0A2T3KQA8"/>
<protein>
    <submittedName>
        <fullName evidence="2">Uncharacterized protein</fullName>
    </submittedName>
</protein>
<reference evidence="2 3" key="1">
    <citation type="submission" date="2018-03" db="EMBL/GenBank/DDBJ databases">
        <title>Whole genome sequencing of Histamine producing bacteria.</title>
        <authorList>
            <person name="Butler K."/>
        </authorList>
    </citation>
    <scope>NUCLEOTIDE SEQUENCE [LARGE SCALE GENOMIC DNA]</scope>
    <source>
        <strain evidence="2 3">Res.4.1</strain>
    </source>
</reference>
<gene>
    <name evidence="2" type="ORF">C0W93_19410</name>
</gene>
<dbReference type="SUPFAM" id="SSF50969">
    <property type="entry name" value="YVTN repeat-like/Quinoprotein amine dehydrogenase"/>
    <property type="match status" value="1"/>
</dbReference>
<comment type="caution">
    <text evidence="2">The sequence shown here is derived from an EMBL/GenBank/DDBJ whole genome shotgun (WGS) entry which is preliminary data.</text>
</comment>
<proteinExistence type="predicted"/>
<evidence type="ECO:0000313" key="2">
    <source>
        <dbReference type="EMBL" id="PSV07576.1"/>
    </source>
</evidence>
<feature type="chain" id="PRO_5015524495" evidence="1">
    <location>
        <begin position="24"/>
        <end position="299"/>
    </location>
</feature>
<dbReference type="Proteomes" id="UP000240530">
    <property type="component" value="Unassembled WGS sequence"/>
</dbReference>
<feature type="signal peptide" evidence="1">
    <location>
        <begin position="1"/>
        <end position="23"/>
    </location>
</feature>
<sequence>MGMFKKQVYLLVALLSVSGCSSATTYSVRKPLDVDVIANLPTTLDESSGIAIVNGKVWSHNDSGSKNQIYQLSPDFKTITKTLTVQNSRNYDWEALAQSQRYLYIGDTGNNSTRRNGGIIYKVPLSSLNNKRTVKPVSTLRYRFKDFEHGKTYQHNFDSEAMTVVGDQLWLFSKNWQDEHTKLYRLNPMKKQQTVAPEGNYPVKGLITSADYDPNTSTLVLLGYRKEVLLGYSFIWLIKVKDNQIDWSTAKYKRLRIYSQWEAVHWYKDNQLLITSEKNPLAKAMIARVDVSSLMKDSE</sequence>
<dbReference type="EMBL" id="PYNS01000032">
    <property type="protein sequence ID" value="PSV07576.1"/>
    <property type="molecule type" value="Genomic_DNA"/>
</dbReference>
<name>A0A2T3KQA8_PHOLD</name>